<dbReference type="InterPro" id="IPR050189">
    <property type="entry name" value="MFS_Efflux_Transporters"/>
</dbReference>
<feature type="transmembrane region" description="Helical" evidence="6">
    <location>
        <begin position="101"/>
        <end position="123"/>
    </location>
</feature>
<keyword evidence="3 6" id="KW-0812">Transmembrane</keyword>
<evidence type="ECO:0000256" key="2">
    <source>
        <dbReference type="ARBA" id="ARBA00022475"/>
    </source>
</evidence>
<dbReference type="SUPFAM" id="SSF103473">
    <property type="entry name" value="MFS general substrate transporter"/>
    <property type="match status" value="1"/>
</dbReference>
<dbReference type="EMBL" id="JAANYN010000002">
    <property type="protein sequence ID" value="NHE56285.1"/>
    <property type="molecule type" value="Genomic_DNA"/>
</dbReference>
<comment type="caution">
    <text evidence="8">The sequence shown here is derived from an EMBL/GenBank/DDBJ whole genome shotgun (WGS) entry which is preliminary data.</text>
</comment>
<dbReference type="PANTHER" id="PTHR43124">
    <property type="entry name" value="PURINE EFFLUX PUMP PBUE"/>
    <property type="match status" value="1"/>
</dbReference>
<dbReference type="PANTHER" id="PTHR43124:SF3">
    <property type="entry name" value="CHLORAMPHENICOL EFFLUX PUMP RV0191"/>
    <property type="match status" value="1"/>
</dbReference>
<evidence type="ECO:0000313" key="8">
    <source>
        <dbReference type="EMBL" id="NHE56285.1"/>
    </source>
</evidence>
<feature type="transmembrane region" description="Helical" evidence="6">
    <location>
        <begin position="77"/>
        <end position="95"/>
    </location>
</feature>
<dbReference type="RefSeq" id="WP_166143963.1">
    <property type="nucleotide sequence ID" value="NZ_JAANYN010000002.1"/>
</dbReference>
<sequence>MNTESWQVKATLLLVSSLTIMSMITISASLPDMTIAFSELSNGPALVKLSLSFPALFIAIIAVVAGLVIDRFGRLKLLGIALVFYAIGGSSGYWLDNLYLILAGRALLGICVGITMTIVITLVADYYQGKSRQKFAGLQIAVMSIGGIVFVTLGGFLADFNWRIPFLLYFFSIMVLPATYLYLKEPKESILSQRSDVVIKSPPIIWLVFFNMMLMWIMFFIIPVQIPFYLKTIGVETNALIGIAIASTTLFSAISSFSFSSIKDKLSFQQIFGIGYLLMGFGFASIALGNSYSMVMVGMLLSGLGMGLMIPNANVWIMHLAPPEIRGKEMGRLTTFWFMGQFISPIVLLPFLNTFSHSQLFFLLACVLVVLSIGFFGTHFWSSKSKKNNLVSQRF</sequence>
<keyword evidence="5 6" id="KW-0472">Membrane</keyword>
<feature type="domain" description="Major facilitator superfamily (MFS) profile" evidence="7">
    <location>
        <begin position="8"/>
        <end position="384"/>
    </location>
</feature>
<evidence type="ECO:0000256" key="1">
    <source>
        <dbReference type="ARBA" id="ARBA00004651"/>
    </source>
</evidence>
<feature type="transmembrane region" description="Helical" evidence="6">
    <location>
        <begin position="358"/>
        <end position="381"/>
    </location>
</feature>
<dbReference type="InterPro" id="IPR020846">
    <property type="entry name" value="MFS_dom"/>
</dbReference>
<reference evidence="8 9" key="1">
    <citation type="submission" date="2020-03" db="EMBL/GenBank/DDBJ databases">
        <title>Cyclobacterium plantarum sp. nov., a marine bacterium isolated from a coastal-marine wetland.</title>
        <authorList>
            <person name="Sanchez-Porro C."/>
            <person name="Ventosa A."/>
            <person name="Amoozegar M."/>
        </authorList>
    </citation>
    <scope>NUCLEOTIDE SEQUENCE [LARGE SCALE GENOMIC DNA]</scope>
    <source>
        <strain evidence="8 9">GBPx2</strain>
    </source>
</reference>
<dbReference type="InterPro" id="IPR011701">
    <property type="entry name" value="MFS"/>
</dbReference>
<gene>
    <name evidence="8" type="ORF">G9Q97_05575</name>
</gene>
<feature type="transmembrane region" description="Helical" evidence="6">
    <location>
        <begin position="135"/>
        <end position="158"/>
    </location>
</feature>
<keyword evidence="4 6" id="KW-1133">Transmembrane helix</keyword>
<dbReference type="InterPro" id="IPR036259">
    <property type="entry name" value="MFS_trans_sf"/>
</dbReference>
<feature type="transmembrane region" description="Helical" evidence="6">
    <location>
        <begin position="238"/>
        <end position="259"/>
    </location>
</feature>
<feature type="transmembrane region" description="Helical" evidence="6">
    <location>
        <begin position="204"/>
        <end position="226"/>
    </location>
</feature>
<evidence type="ECO:0000256" key="6">
    <source>
        <dbReference type="SAM" id="Phobius"/>
    </source>
</evidence>
<proteinExistence type="predicted"/>
<feature type="transmembrane region" description="Helical" evidence="6">
    <location>
        <begin position="164"/>
        <end position="183"/>
    </location>
</feature>
<keyword evidence="9" id="KW-1185">Reference proteome</keyword>
<evidence type="ECO:0000256" key="4">
    <source>
        <dbReference type="ARBA" id="ARBA00022989"/>
    </source>
</evidence>
<dbReference type="Pfam" id="PF07690">
    <property type="entry name" value="MFS_1"/>
    <property type="match status" value="1"/>
</dbReference>
<evidence type="ECO:0000256" key="3">
    <source>
        <dbReference type="ARBA" id="ARBA00022692"/>
    </source>
</evidence>
<dbReference type="PROSITE" id="PS50850">
    <property type="entry name" value="MFS"/>
    <property type="match status" value="1"/>
</dbReference>
<dbReference type="CDD" id="cd17473">
    <property type="entry name" value="MFS_arabinose_efflux_permease_like"/>
    <property type="match status" value="1"/>
</dbReference>
<name>A0ABX0H8J1_9BACT</name>
<organism evidence="8 9">
    <name type="scientific">Cyclobacterium plantarum</name>
    <dbReference type="NCBI Taxonomy" id="2716263"/>
    <lineage>
        <taxon>Bacteria</taxon>
        <taxon>Pseudomonadati</taxon>
        <taxon>Bacteroidota</taxon>
        <taxon>Cytophagia</taxon>
        <taxon>Cytophagales</taxon>
        <taxon>Cyclobacteriaceae</taxon>
        <taxon>Cyclobacterium</taxon>
    </lineage>
</organism>
<feature type="transmembrane region" description="Helical" evidence="6">
    <location>
        <begin position="295"/>
        <end position="321"/>
    </location>
</feature>
<accession>A0ABX0H8J1</accession>
<comment type="subcellular location">
    <subcellularLocation>
        <location evidence="1">Cell membrane</location>
        <topology evidence="1">Multi-pass membrane protein</topology>
    </subcellularLocation>
</comment>
<feature type="transmembrane region" description="Helical" evidence="6">
    <location>
        <begin position="12"/>
        <end position="31"/>
    </location>
</feature>
<evidence type="ECO:0000313" key="9">
    <source>
        <dbReference type="Proteomes" id="UP000649799"/>
    </source>
</evidence>
<dbReference type="Gene3D" id="1.20.1250.20">
    <property type="entry name" value="MFS general substrate transporter like domains"/>
    <property type="match status" value="1"/>
</dbReference>
<keyword evidence="2" id="KW-1003">Cell membrane</keyword>
<evidence type="ECO:0000259" key="7">
    <source>
        <dbReference type="PROSITE" id="PS50850"/>
    </source>
</evidence>
<protein>
    <submittedName>
        <fullName evidence="8">MFS transporter</fullName>
    </submittedName>
</protein>
<feature type="transmembrane region" description="Helical" evidence="6">
    <location>
        <begin position="51"/>
        <end position="70"/>
    </location>
</feature>
<feature type="transmembrane region" description="Helical" evidence="6">
    <location>
        <begin position="333"/>
        <end position="352"/>
    </location>
</feature>
<dbReference type="Proteomes" id="UP000649799">
    <property type="component" value="Unassembled WGS sequence"/>
</dbReference>
<evidence type="ECO:0000256" key="5">
    <source>
        <dbReference type="ARBA" id="ARBA00023136"/>
    </source>
</evidence>
<feature type="transmembrane region" description="Helical" evidence="6">
    <location>
        <begin position="271"/>
        <end position="289"/>
    </location>
</feature>